<dbReference type="RefSeq" id="WP_076135696.1">
    <property type="nucleotide sequence ID" value="NZ_MPTN01000004.1"/>
</dbReference>
<evidence type="ECO:0000313" key="1">
    <source>
        <dbReference type="EMBL" id="OME19524.1"/>
    </source>
</evidence>
<protein>
    <submittedName>
        <fullName evidence="1">Uncharacterized protein</fullName>
    </submittedName>
</protein>
<name>A0AB36JER9_9BACL</name>
<evidence type="ECO:0000313" key="2">
    <source>
        <dbReference type="Proteomes" id="UP000187323"/>
    </source>
</evidence>
<dbReference type="AlphaFoldDB" id="A0AB36JER9"/>
<comment type="caution">
    <text evidence="1">The sequence shown here is derived from an EMBL/GenBank/DDBJ whole genome shotgun (WGS) entry which is preliminary data.</text>
</comment>
<accession>A0AB36JER9</accession>
<gene>
    <name evidence="1" type="ORF">BSK47_15930</name>
</gene>
<proteinExistence type="predicted"/>
<organism evidence="1 2">
    <name type="scientific">Paenibacillus odorifer</name>
    <dbReference type="NCBI Taxonomy" id="189426"/>
    <lineage>
        <taxon>Bacteria</taxon>
        <taxon>Bacillati</taxon>
        <taxon>Bacillota</taxon>
        <taxon>Bacilli</taxon>
        <taxon>Bacillales</taxon>
        <taxon>Paenibacillaceae</taxon>
        <taxon>Paenibacillus</taxon>
    </lineage>
</organism>
<reference evidence="1 2" key="1">
    <citation type="submission" date="2016-10" db="EMBL/GenBank/DDBJ databases">
        <title>Paenibacillus species isolates.</title>
        <authorList>
            <person name="Beno S.M."/>
        </authorList>
    </citation>
    <scope>NUCLEOTIDE SEQUENCE [LARGE SCALE GENOMIC DNA]</scope>
    <source>
        <strain evidence="1 2">FSL H7-0918</strain>
    </source>
</reference>
<sequence>MGESVGAVNQKVQSEVKDTPEWKSLVSVREALGNIDPVYAEIVSEVLSLIGKKSVTYEAALYILERSKEALRKCTLLQDEYTP</sequence>
<dbReference type="EMBL" id="MPTO01000013">
    <property type="protein sequence ID" value="OME19524.1"/>
    <property type="molecule type" value="Genomic_DNA"/>
</dbReference>
<dbReference type="Proteomes" id="UP000187323">
    <property type="component" value="Unassembled WGS sequence"/>
</dbReference>